<dbReference type="EMBL" id="CP011125">
    <property type="protein sequence ID" value="AKF04441.1"/>
    <property type="molecule type" value="Genomic_DNA"/>
</dbReference>
<evidence type="ECO:0000313" key="2">
    <source>
        <dbReference type="Proteomes" id="UP000034883"/>
    </source>
</evidence>
<protein>
    <submittedName>
        <fullName evidence="1">Uncharacterized protein</fullName>
    </submittedName>
</protein>
<dbReference type="KEGG" id="samy:DB32_001590"/>
<name>A0A0F6YHV9_9BACT</name>
<keyword evidence="2" id="KW-1185">Reference proteome</keyword>
<organism evidence="1 2">
    <name type="scientific">Sandaracinus amylolyticus</name>
    <dbReference type="NCBI Taxonomy" id="927083"/>
    <lineage>
        <taxon>Bacteria</taxon>
        <taxon>Pseudomonadati</taxon>
        <taxon>Myxococcota</taxon>
        <taxon>Polyangia</taxon>
        <taxon>Polyangiales</taxon>
        <taxon>Sandaracinaceae</taxon>
        <taxon>Sandaracinus</taxon>
    </lineage>
</organism>
<reference evidence="1 2" key="1">
    <citation type="submission" date="2015-03" db="EMBL/GenBank/DDBJ databases">
        <title>Genome assembly of Sandaracinus amylolyticus DSM 53668.</title>
        <authorList>
            <person name="Sharma G."/>
            <person name="Subramanian S."/>
        </authorList>
    </citation>
    <scope>NUCLEOTIDE SEQUENCE [LARGE SCALE GENOMIC DNA]</scope>
    <source>
        <strain evidence="1 2">DSM 53668</strain>
    </source>
</reference>
<accession>A0A0F6YHV9</accession>
<dbReference type="STRING" id="927083.DB32_001590"/>
<proteinExistence type="predicted"/>
<evidence type="ECO:0000313" key="1">
    <source>
        <dbReference type="EMBL" id="AKF04441.1"/>
    </source>
</evidence>
<sequence length="125" mass="13423">MSEMPIRSATIELVPVTEGPPSTVHVFVTIDGERARVKVPRVVAGTARDDGRTIEHVVRAELFDFGARGLVVVVKHAWRARGLEGRRGLEQSVWASRDGRSWASVDALEPGGTPIAWAEAGAGSL</sequence>
<gene>
    <name evidence="1" type="ORF">DB32_001590</name>
</gene>
<dbReference type="Proteomes" id="UP000034883">
    <property type="component" value="Chromosome"/>
</dbReference>
<dbReference type="AlphaFoldDB" id="A0A0F6YHV9"/>